<dbReference type="GO" id="GO:0031201">
    <property type="term" value="C:SNARE complex"/>
    <property type="evidence" value="ECO:0007669"/>
    <property type="project" value="TreeGrafter"/>
</dbReference>
<evidence type="ECO:0000256" key="4">
    <source>
        <dbReference type="ARBA" id="ARBA00022824"/>
    </source>
</evidence>
<evidence type="ECO:0000256" key="1">
    <source>
        <dbReference type="ARBA" id="ARBA00004163"/>
    </source>
</evidence>
<accession>A0A2I0B8N8</accession>
<keyword evidence="14" id="KW-1185">Reference proteome</keyword>
<evidence type="ECO:0000256" key="5">
    <source>
        <dbReference type="ARBA" id="ARBA00022892"/>
    </source>
</evidence>
<sequence length="281" mass="31926">MADFSSVALVLMDEVAQAVEVVKMEWDQTTSEVQERINEIQNCGKSGSGVQEVNFLPRLNGAAQDNLASLRSLQFRLEFLAEQLPTEEDIMSAQATLSSWKEQYNRFHSNLRNANLQAKINIRKAAQQEAKRATFRRRRRVYHPQTQLADKGWNDISSRKRYREPSTDTTTDGSEESTGVLKKAETEYKGHRSLLMHTRRLLTTMQRQDVMDRVIMVTGFLIFVSAVLYVASKRVGLLALQRKIVAAVKSGSTTNEDFDLKLKKSLAQEAPPLRLHANQEL</sequence>
<evidence type="ECO:0000256" key="7">
    <source>
        <dbReference type="ARBA" id="ARBA00023054"/>
    </source>
</evidence>
<dbReference type="InterPro" id="IPR056173">
    <property type="entry name" value="Sec20_C"/>
</dbReference>
<keyword evidence="6 11" id="KW-1133">Transmembrane helix</keyword>
<feature type="region of interest" description="Disordered" evidence="10">
    <location>
        <begin position="153"/>
        <end position="180"/>
    </location>
</feature>
<evidence type="ECO:0000313" key="13">
    <source>
        <dbReference type="EMBL" id="PKA64168.1"/>
    </source>
</evidence>
<evidence type="ECO:0000256" key="10">
    <source>
        <dbReference type="SAM" id="MobiDB-lite"/>
    </source>
</evidence>
<evidence type="ECO:0000313" key="14">
    <source>
        <dbReference type="Proteomes" id="UP000236161"/>
    </source>
</evidence>
<dbReference type="Proteomes" id="UP000236161">
    <property type="component" value="Unassembled WGS sequence"/>
</dbReference>
<keyword evidence="8 11" id="KW-0472">Membrane</keyword>
<evidence type="ECO:0000256" key="6">
    <source>
        <dbReference type="ARBA" id="ARBA00022989"/>
    </source>
</evidence>
<comment type="similarity">
    <text evidence="9">Belongs to the SEC20 family.</text>
</comment>
<dbReference type="GO" id="GO:0005789">
    <property type="term" value="C:endoplasmic reticulum membrane"/>
    <property type="evidence" value="ECO:0007669"/>
    <property type="project" value="UniProtKB-SubCell"/>
</dbReference>
<dbReference type="OrthoDB" id="46868at2759"/>
<keyword evidence="7" id="KW-0175">Coiled coil</keyword>
<evidence type="ECO:0000259" key="12">
    <source>
        <dbReference type="Pfam" id="PF03908"/>
    </source>
</evidence>
<dbReference type="PANTHER" id="PTHR12825:SF0">
    <property type="entry name" value="VESICLE TRANSPORT PROTEIN SEC20"/>
    <property type="match status" value="1"/>
</dbReference>
<evidence type="ECO:0000256" key="2">
    <source>
        <dbReference type="ARBA" id="ARBA00022448"/>
    </source>
</evidence>
<organism evidence="13 14">
    <name type="scientific">Apostasia shenzhenica</name>
    <dbReference type="NCBI Taxonomy" id="1088818"/>
    <lineage>
        <taxon>Eukaryota</taxon>
        <taxon>Viridiplantae</taxon>
        <taxon>Streptophyta</taxon>
        <taxon>Embryophyta</taxon>
        <taxon>Tracheophyta</taxon>
        <taxon>Spermatophyta</taxon>
        <taxon>Magnoliopsida</taxon>
        <taxon>Liliopsida</taxon>
        <taxon>Asparagales</taxon>
        <taxon>Orchidaceae</taxon>
        <taxon>Apostasioideae</taxon>
        <taxon>Apostasia</taxon>
    </lineage>
</organism>
<dbReference type="Pfam" id="PF03908">
    <property type="entry name" value="Sec20"/>
    <property type="match status" value="1"/>
</dbReference>
<keyword evidence="5" id="KW-0931">ER-Golgi transport</keyword>
<proteinExistence type="inferred from homology"/>
<keyword evidence="2" id="KW-0813">Transport</keyword>
<evidence type="ECO:0000256" key="8">
    <source>
        <dbReference type="ARBA" id="ARBA00023136"/>
    </source>
</evidence>
<gene>
    <name evidence="13" type="ORF">AXF42_Ash005181</name>
</gene>
<dbReference type="PANTHER" id="PTHR12825">
    <property type="entry name" value="BNIP1-RELATED"/>
    <property type="match status" value="1"/>
</dbReference>
<dbReference type="GO" id="GO:0005484">
    <property type="term" value="F:SNAP receptor activity"/>
    <property type="evidence" value="ECO:0007669"/>
    <property type="project" value="InterPro"/>
</dbReference>
<feature type="compositionally biased region" description="Low complexity" evidence="10">
    <location>
        <begin position="167"/>
        <end position="179"/>
    </location>
</feature>
<evidence type="ECO:0000256" key="11">
    <source>
        <dbReference type="SAM" id="Phobius"/>
    </source>
</evidence>
<keyword evidence="3 11" id="KW-0812">Transmembrane</keyword>
<protein>
    <recommendedName>
        <fullName evidence="12">Sec20 C-terminal domain-containing protein</fullName>
    </recommendedName>
</protein>
<dbReference type="STRING" id="1088818.A0A2I0B8N8"/>
<dbReference type="AlphaFoldDB" id="A0A2I0B8N8"/>
<feature type="transmembrane region" description="Helical" evidence="11">
    <location>
        <begin position="214"/>
        <end position="232"/>
    </location>
</feature>
<evidence type="ECO:0000256" key="3">
    <source>
        <dbReference type="ARBA" id="ARBA00022692"/>
    </source>
</evidence>
<feature type="domain" description="Sec20 C-terminal" evidence="12">
    <location>
        <begin position="171"/>
        <end position="235"/>
    </location>
</feature>
<name>A0A2I0B8N8_9ASPA</name>
<dbReference type="InterPro" id="IPR005606">
    <property type="entry name" value="Sec20"/>
</dbReference>
<dbReference type="EMBL" id="KZ451906">
    <property type="protein sequence ID" value="PKA64168.1"/>
    <property type="molecule type" value="Genomic_DNA"/>
</dbReference>
<evidence type="ECO:0000256" key="9">
    <source>
        <dbReference type="ARBA" id="ARBA00037934"/>
    </source>
</evidence>
<comment type="subcellular location">
    <subcellularLocation>
        <location evidence="1">Endoplasmic reticulum membrane</location>
        <topology evidence="1">Single-pass type IV membrane protein</topology>
    </subcellularLocation>
</comment>
<reference evidence="13 14" key="1">
    <citation type="journal article" date="2017" name="Nature">
        <title>The Apostasia genome and the evolution of orchids.</title>
        <authorList>
            <person name="Zhang G.Q."/>
            <person name="Liu K.W."/>
            <person name="Li Z."/>
            <person name="Lohaus R."/>
            <person name="Hsiao Y.Y."/>
            <person name="Niu S.C."/>
            <person name="Wang J.Y."/>
            <person name="Lin Y.C."/>
            <person name="Xu Q."/>
            <person name="Chen L.J."/>
            <person name="Yoshida K."/>
            <person name="Fujiwara S."/>
            <person name="Wang Z.W."/>
            <person name="Zhang Y.Q."/>
            <person name="Mitsuda N."/>
            <person name="Wang M."/>
            <person name="Liu G.H."/>
            <person name="Pecoraro L."/>
            <person name="Huang H.X."/>
            <person name="Xiao X.J."/>
            <person name="Lin M."/>
            <person name="Wu X.Y."/>
            <person name="Wu W.L."/>
            <person name="Chen Y.Y."/>
            <person name="Chang S.B."/>
            <person name="Sakamoto S."/>
            <person name="Ohme-Takagi M."/>
            <person name="Yagi M."/>
            <person name="Zeng S.J."/>
            <person name="Shen C.Y."/>
            <person name="Yeh C.M."/>
            <person name="Luo Y.B."/>
            <person name="Tsai W.C."/>
            <person name="Van de Peer Y."/>
            <person name="Liu Z.J."/>
        </authorList>
    </citation>
    <scope>NUCLEOTIDE SEQUENCE [LARGE SCALE GENOMIC DNA]</scope>
    <source>
        <strain evidence="14">cv. Shenzhen</strain>
        <tissue evidence="13">Stem</tissue>
    </source>
</reference>
<keyword evidence="4" id="KW-0256">Endoplasmic reticulum</keyword>
<dbReference type="GO" id="GO:0006890">
    <property type="term" value="P:retrograde vesicle-mediated transport, Golgi to endoplasmic reticulum"/>
    <property type="evidence" value="ECO:0007669"/>
    <property type="project" value="InterPro"/>
</dbReference>